<keyword evidence="1 5" id="KW-0808">Transferase</keyword>
<dbReference type="InterPro" id="IPR050680">
    <property type="entry name" value="YpeA/RimI_acetyltransf"/>
</dbReference>
<evidence type="ECO:0000256" key="1">
    <source>
        <dbReference type="ARBA" id="ARBA00022679"/>
    </source>
</evidence>
<dbReference type="Gene3D" id="3.40.630.30">
    <property type="match status" value="1"/>
</dbReference>
<evidence type="ECO:0000313" key="4">
    <source>
        <dbReference type="EMBL" id="QNO57059.1"/>
    </source>
</evidence>
<dbReference type="PANTHER" id="PTHR43420:SF12">
    <property type="entry name" value="N-ACETYLTRANSFERASE DOMAIN-CONTAINING PROTEIN"/>
    <property type="match status" value="1"/>
</dbReference>
<dbReference type="PANTHER" id="PTHR43420">
    <property type="entry name" value="ACETYLTRANSFERASE"/>
    <property type="match status" value="1"/>
</dbReference>
<gene>
    <name evidence="5" type="primary">ard1</name>
    <name evidence="5" type="ORF">KECNCEJL_00031</name>
    <name evidence="4" type="ORF">PNAJEHEL_00020</name>
</gene>
<dbReference type="EC" id="2.3.1.255" evidence="5"/>
<dbReference type="Pfam" id="PF00583">
    <property type="entry name" value="Acetyltransf_1"/>
    <property type="match status" value="1"/>
</dbReference>
<dbReference type="CDD" id="cd04301">
    <property type="entry name" value="NAT_SF"/>
    <property type="match status" value="1"/>
</dbReference>
<proteinExistence type="predicted"/>
<keyword evidence="2 5" id="KW-0012">Acyltransferase</keyword>
<dbReference type="AlphaFoldDB" id="A0A7G9ZA35"/>
<dbReference type="PROSITE" id="PS51186">
    <property type="entry name" value="GNAT"/>
    <property type="match status" value="1"/>
</dbReference>
<dbReference type="EMBL" id="MT631677">
    <property type="protein sequence ID" value="QNO57059.1"/>
    <property type="molecule type" value="Genomic_DNA"/>
</dbReference>
<dbReference type="SUPFAM" id="SSF55729">
    <property type="entry name" value="Acyl-CoA N-acyltransferases (Nat)"/>
    <property type="match status" value="1"/>
</dbReference>
<organism evidence="5">
    <name type="scientific">Candidatus Methanophaga sp. ANME-1 ERB7</name>
    <dbReference type="NCBI Taxonomy" id="2759913"/>
    <lineage>
        <taxon>Archaea</taxon>
        <taxon>Methanobacteriati</taxon>
        <taxon>Methanobacteriota</taxon>
        <taxon>Stenosarchaea group</taxon>
        <taxon>Methanomicrobia</taxon>
        <taxon>Candidatus Methanophagales</taxon>
        <taxon>Candidatus Methanophagaceae</taxon>
        <taxon>Candidatus Methanophaga</taxon>
    </lineage>
</organism>
<dbReference type="InterPro" id="IPR000182">
    <property type="entry name" value="GNAT_dom"/>
</dbReference>
<dbReference type="InterPro" id="IPR016181">
    <property type="entry name" value="Acyl_CoA_acyltransferase"/>
</dbReference>
<reference evidence="5" key="1">
    <citation type="submission" date="2020-06" db="EMBL/GenBank/DDBJ databases">
        <title>Unique genomic features of the anaerobic methanotrophic archaea.</title>
        <authorList>
            <person name="Chadwick G.L."/>
            <person name="Skennerton C.T."/>
            <person name="Laso-Perez R."/>
            <person name="Leu A.O."/>
            <person name="Speth D.R."/>
            <person name="Yu H."/>
            <person name="Morgan-Lang C."/>
            <person name="Hatzenpichler R."/>
            <person name="Goudeau D."/>
            <person name="Malmstrom R."/>
            <person name="Brazelton W.J."/>
            <person name="Woyke T."/>
            <person name="Hallam S.J."/>
            <person name="Tyson G.W."/>
            <person name="Wegener G."/>
            <person name="Boetius A."/>
            <person name="Orphan V."/>
        </authorList>
    </citation>
    <scope>NUCLEOTIDE SEQUENCE</scope>
</reference>
<evidence type="ECO:0000256" key="2">
    <source>
        <dbReference type="ARBA" id="ARBA00023315"/>
    </source>
</evidence>
<protein>
    <submittedName>
        <fullName evidence="5">N-alpha-acetyltransferase</fullName>
        <ecNumber evidence="5">2.3.1.255</ecNumber>
    </submittedName>
</protein>
<dbReference type="GO" id="GO:0004596">
    <property type="term" value="F:protein-N-terminal amino-acid acetyltransferase activity"/>
    <property type="evidence" value="ECO:0007669"/>
    <property type="project" value="UniProtKB-EC"/>
</dbReference>
<name>A0A7G9ZA35_9EURY</name>
<evidence type="ECO:0000313" key="5">
    <source>
        <dbReference type="EMBL" id="QNO57119.1"/>
    </source>
</evidence>
<feature type="domain" description="N-acetyltransferase" evidence="3">
    <location>
        <begin position="17"/>
        <end position="159"/>
    </location>
</feature>
<evidence type="ECO:0000259" key="3">
    <source>
        <dbReference type="PROSITE" id="PS51186"/>
    </source>
</evidence>
<dbReference type="EMBL" id="MT631679">
    <property type="protein sequence ID" value="QNO57119.1"/>
    <property type="molecule type" value="Genomic_DNA"/>
</dbReference>
<accession>A0A7G9ZA35</accession>
<sequence length="159" mass="18132">MTENMELRVRTAKGFEVKIRNFEVADIRRVMEIEVNSSLDGDAGLYLELHDEWPEGFLVAEREGRVDGFIVLILTPEGEGRVFTLAVDSRFRGRGVGRVLLKAAFGVLRKRRIGYVELEVRVSNSIAMGLYNRMGFMEVGFFPYYYKDGEGAILMKKVL</sequence>